<dbReference type="InterPro" id="IPR006597">
    <property type="entry name" value="Sel1-like"/>
</dbReference>
<gene>
    <name evidence="1" type="ORF">HMPREF0216_00439</name>
</gene>
<dbReference type="eggNOG" id="COG0790">
    <property type="taxonomic scope" value="Bacteria"/>
</dbReference>
<dbReference type="PATRIC" id="fig|545697.3.peg.432"/>
<comment type="caution">
    <text evidence="1">The sequence shown here is derived from an EMBL/GenBank/DDBJ whole genome shotgun (WGS) entry which is preliminary data.</text>
</comment>
<evidence type="ECO:0000313" key="1">
    <source>
        <dbReference type="EMBL" id="EKY29080.1"/>
    </source>
</evidence>
<proteinExistence type="predicted"/>
<dbReference type="PANTHER" id="PTHR11102:SF160">
    <property type="entry name" value="ERAD-ASSOCIATED E3 UBIQUITIN-PROTEIN LIGASE COMPONENT HRD3"/>
    <property type="match status" value="1"/>
</dbReference>
<name>L1QMX7_9CLOT</name>
<protein>
    <submittedName>
        <fullName evidence="1">Sel1 repeat protein</fullName>
    </submittedName>
</protein>
<dbReference type="PANTHER" id="PTHR11102">
    <property type="entry name" value="SEL-1-LIKE PROTEIN"/>
    <property type="match status" value="1"/>
</dbReference>
<evidence type="ECO:0000313" key="2">
    <source>
        <dbReference type="Proteomes" id="UP000010420"/>
    </source>
</evidence>
<accession>L1QMX7</accession>
<dbReference type="Gene3D" id="1.25.40.10">
    <property type="entry name" value="Tetratricopeptide repeat domain"/>
    <property type="match status" value="3"/>
</dbReference>
<reference evidence="1 2" key="1">
    <citation type="submission" date="2012-05" db="EMBL/GenBank/DDBJ databases">
        <authorList>
            <person name="Weinstock G."/>
            <person name="Sodergren E."/>
            <person name="Lobos E.A."/>
            <person name="Fulton L."/>
            <person name="Fulton R."/>
            <person name="Courtney L."/>
            <person name="Fronick C."/>
            <person name="O'Laughlin M."/>
            <person name="Godfrey J."/>
            <person name="Wilson R.M."/>
            <person name="Miner T."/>
            <person name="Farmer C."/>
            <person name="Delehaunty K."/>
            <person name="Cordes M."/>
            <person name="Minx P."/>
            <person name="Tomlinson C."/>
            <person name="Chen J."/>
            <person name="Wollam A."/>
            <person name="Pepin K.H."/>
            <person name="Bhonagiri V."/>
            <person name="Zhang X."/>
            <person name="Suruliraj S."/>
            <person name="Warren W."/>
            <person name="Mitreva M."/>
            <person name="Mardis E.R."/>
            <person name="Wilson R.K."/>
        </authorList>
    </citation>
    <scope>NUCLEOTIDE SEQUENCE [LARGE SCALE GENOMIC DNA]</scope>
    <source>
        <strain evidence="1 2">DSM 1785</strain>
    </source>
</reference>
<dbReference type="SUPFAM" id="SSF81901">
    <property type="entry name" value="HCP-like"/>
    <property type="match status" value="3"/>
</dbReference>
<dbReference type="AlphaFoldDB" id="L1QMX7"/>
<dbReference type="InterPro" id="IPR050767">
    <property type="entry name" value="Sel1_AlgK"/>
</dbReference>
<dbReference type="STRING" id="545697.HMPREF0216_00439"/>
<organism evidence="1 2">
    <name type="scientific">Clostridium celatum DSM 1785</name>
    <dbReference type="NCBI Taxonomy" id="545697"/>
    <lineage>
        <taxon>Bacteria</taxon>
        <taxon>Bacillati</taxon>
        <taxon>Bacillota</taxon>
        <taxon>Clostridia</taxon>
        <taxon>Eubacteriales</taxon>
        <taxon>Clostridiaceae</taxon>
        <taxon>Clostridium</taxon>
    </lineage>
</organism>
<dbReference type="EMBL" id="AMEZ01000013">
    <property type="protein sequence ID" value="EKY29080.1"/>
    <property type="molecule type" value="Genomic_DNA"/>
</dbReference>
<dbReference type="InterPro" id="IPR011990">
    <property type="entry name" value="TPR-like_helical_dom_sf"/>
</dbReference>
<sequence>MFSYNRLIVQVIADGGVMARNFRYDFLKLEFAPIYEDIKALEEKKVFKEINEGIEILIDDIIYFIYKKNRVLYDENLNYLKRLEVLKEINILPNNIFNKITLLVEEMKDESKFQGTEEEKEKFFDSKRADLYEIIAWFVTNCGEENYYLIAKNLNEDELRIFIKYLPEYKATTVLKKKIDSKSIEEDDEEKEKQVAKLVEAGENYYLGRGVSKSSKKAYECFLNAAKFKNEYAESYLGLFYEKGIAVNRNYEIAFQWYYKAAIKGNAFAQYALGMLYFEGNGVIKDYYKAFLWFQKSAENDYVEAFYQLGRCYYSGFGCEESKDKAFKWYQKAAEENFSAAQYALSLMYKNGEGCDTNMISAYYWIEKSAENGYEDAYYIIGKSYLEGIYVDVDYKKAFYYLNKGYEALDTSCIEALGDMYLKGCMGKKDVYKALEFYNIAIDYGEKGLFFKVGKIYEEEGLINQAVKYYEEGHNEGNLKCTQRLGIMYYNGEGLERNLDKAIEYMQIAVQKKEPHAMYVLAVAYLRTNKFGEKTTEISKELLKRAFELKSPYAAESLASLMINELKEGKEINNDELIKYIRFGVENGLENSIFQYGYIYEKGIGVPQDLETAYYYYNIAAEKNSINAIVKIADWYKKGIYFKCNIDLAIRWYEKAADMGDLDATESLIEIYEKGFGNRQSDLKAIFYVFKLCDLDVLKGKEKLAYYCFKGIGIEENEEKGNELINEIEDIDKGSADYLRGKLAQENFIKMSQDEIIKLYEDGIEHGNLRCYGELAVYLYNNNLYDNEKYADKFALAMQGKDLGSYKCSYIFLKQKLKEVQTSSIVTIEELMIVKKIKLLINKGVYEGIEDLKTWYKTRKVEDKIGYHELMQKAYYYKIYN</sequence>
<dbReference type="Pfam" id="PF08238">
    <property type="entry name" value="Sel1"/>
    <property type="match status" value="11"/>
</dbReference>
<dbReference type="HOGENOM" id="CLU_000288_36_14_9"/>
<dbReference type="SMART" id="SM00671">
    <property type="entry name" value="SEL1"/>
    <property type="match status" value="12"/>
</dbReference>
<dbReference type="Proteomes" id="UP000010420">
    <property type="component" value="Unassembled WGS sequence"/>
</dbReference>
<keyword evidence="2" id="KW-1185">Reference proteome</keyword>